<protein>
    <recommendedName>
        <fullName evidence="3">HPt domain-containing protein</fullName>
    </recommendedName>
</protein>
<accession>A0A7W7K282</accession>
<evidence type="ECO:0000313" key="2">
    <source>
        <dbReference type="Proteomes" id="UP000575241"/>
    </source>
</evidence>
<sequence length="132" mass="14570">MNDPTPPYIPPRPYIPASLSEIYDLLGSMVLDAPTFIDQSGSFPDRNVESRFHQLAGGFELVKAKLGETRYASLVELAAQAKALFADDLEDTNGKTDQGRALLFEIEDIIQATRAERTKERLPDEEGNVTGD</sequence>
<organism evidence="1 2">
    <name type="scientific">Sphingomonas kyeonggiensis</name>
    <dbReference type="NCBI Taxonomy" id="1268553"/>
    <lineage>
        <taxon>Bacteria</taxon>
        <taxon>Pseudomonadati</taxon>
        <taxon>Pseudomonadota</taxon>
        <taxon>Alphaproteobacteria</taxon>
        <taxon>Sphingomonadales</taxon>
        <taxon>Sphingomonadaceae</taxon>
        <taxon>Sphingomonas</taxon>
    </lineage>
</organism>
<evidence type="ECO:0008006" key="3">
    <source>
        <dbReference type="Google" id="ProtNLM"/>
    </source>
</evidence>
<gene>
    <name evidence="1" type="ORF">HNP52_002703</name>
</gene>
<comment type="caution">
    <text evidence="1">The sequence shown here is derived from an EMBL/GenBank/DDBJ whole genome shotgun (WGS) entry which is preliminary data.</text>
</comment>
<name>A0A7W7K282_9SPHN</name>
<keyword evidence="2" id="KW-1185">Reference proteome</keyword>
<dbReference type="EMBL" id="JACHLN010000002">
    <property type="protein sequence ID" value="MBB4839634.1"/>
    <property type="molecule type" value="Genomic_DNA"/>
</dbReference>
<evidence type="ECO:0000313" key="1">
    <source>
        <dbReference type="EMBL" id="MBB4839634.1"/>
    </source>
</evidence>
<reference evidence="1 2" key="1">
    <citation type="submission" date="2020-08" db="EMBL/GenBank/DDBJ databases">
        <title>Functional genomics of gut bacteria from endangered species of beetles.</title>
        <authorList>
            <person name="Carlos-Shanley C."/>
        </authorList>
    </citation>
    <scope>NUCLEOTIDE SEQUENCE [LARGE SCALE GENOMIC DNA]</scope>
    <source>
        <strain evidence="1 2">S00224</strain>
    </source>
</reference>
<dbReference type="RefSeq" id="WP_184167906.1">
    <property type="nucleotide sequence ID" value="NZ_JACHLN010000002.1"/>
</dbReference>
<dbReference type="AlphaFoldDB" id="A0A7W7K282"/>
<proteinExistence type="predicted"/>
<dbReference type="Proteomes" id="UP000575241">
    <property type="component" value="Unassembled WGS sequence"/>
</dbReference>